<keyword evidence="12" id="KW-1185">Reference proteome</keyword>
<feature type="transmembrane region" description="Helical" evidence="9">
    <location>
        <begin position="75"/>
        <end position="96"/>
    </location>
</feature>
<evidence type="ECO:0000256" key="9">
    <source>
        <dbReference type="SAM" id="Phobius"/>
    </source>
</evidence>
<dbReference type="GO" id="GO:0140359">
    <property type="term" value="F:ABC-type transporter activity"/>
    <property type="evidence" value="ECO:0007669"/>
    <property type="project" value="InterPro"/>
</dbReference>
<keyword evidence="8 9" id="KW-0472">Membrane</keyword>
<protein>
    <submittedName>
        <fullName evidence="11">Multidrug resistance-associated protein 4-like protein</fullName>
    </submittedName>
</protein>
<feature type="non-terminal residue" evidence="11">
    <location>
        <position position="111"/>
    </location>
</feature>
<dbReference type="Pfam" id="PF00664">
    <property type="entry name" value="ABC_membrane"/>
    <property type="match status" value="1"/>
</dbReference>
<accession>A0A443RTX0</accession>
<keyword evidence="6" id="KW-0067">ATP-binding</keyword>
<evidence type="ECO:0000256" key="3">
    <source>
        <dbReference type="ARBA" id="ARBA00022448"/>
    </source>
</evidence>
<gene>
    <name evidence="11" type="ORF">B4U80_07006</name>
</gene>
<evidence type="ECO:0000256" key="7">
    <source>
        <dbReference type="ARBA" id="ARBA00022989"/>
    </source>
</evidence>
<dbReference type="PROSITE" id="PS50929">
    <property type="entry name" value="ABC_TM1F"/>
    <property type="match status" value="1"/>
</dbReference>
<feature type="domain" description="ABC transmembrane type-1" evidence="10">
    <location>
        <begin position="1"/>
        <end position="91"/>
    </location>
</feature>
<dbReference type="Proteomes" id="UP000288716">
    <property type="component" value="Unassembled WGS sequence"/>
</dbReference>
<dbReference type="Gene3D" id="1.20.1560.10">
    <property type="entry name" value="ABC transporter type 1, transmembrane domain"/>
    <property type="match status" value="1"/>
</dbReference>
<dbReference type="STRING" id="299467.A0A443RTX0"/>
<keyword evidence="5" id="KW-0547">Nucleotide-binding</keyword>
<proteinExistence type="inferred from homology"/>
<dbReference type="PANTHER" id="PTHR24223">
    <property type="entry name" value="ATP-BINDING CASSETTE SUB-FAMILY C"/>
    <property type="match status" value="1"/>
</dbReference>
<evidence type="ECO:0000256" key="2">
    <source>
        <dbReference type="ARBA" id="ARBA00009726"/>
    </source>
</evidence>
<dbReference type="GO" id="GO:0016020">
    <property type="term" value="C:membrane"/>
    <property type="evidence" value="ECO:0007669"/>
    <property type="project" value="UniProtKB-SubCell"/>
</dbReference>
<comment type="similarity">
    <text evidence="2">Belongs to the ABC transporter superfamily. ABCC family. Conjugate transporter (TC 3.A.1.208) subfamily.</text>
</comment>
<dbReference type="VEuPathDB" id="VectorBase:LDEU013405"/>
<dbReference type="GO" id="GO:0005524">
    <property type="term" value="F:ATP binding"/>
    <property type="evidence" value="ECO:0007669"/>
    <property type="project" value="UniProtKB-KW"/>
</dbReference>
<evidence type="ECO:0000256" key="8">
    <source>
        <dbReference type="ARBA" id="ARBA00023136"/>
    </source>
</evidence>
<dbReference type="InterPro" id="IPR011527">
    <property type="entry name" value="ABC1_TM_dom"/>
</dbReference>
<evidence type="ECO:0000256" key="5">
    <source>
        <dbReference type="ARBA" id="ARBA00022741"/>
    </source>
</evidence>
<organism evidence="11 12">
    <name type="scientific">Leptotrombidium deliense</name>
    <dbReference type="NCBI Taxonomy" id="299467"/>
    <lineage>
        <taxon>Eukaryota</taxon>
        <taxon>Metazoa</taxon>
        <taxon>Ecdysozoa</taxon>
        <taxon>Arthropoda</taxon>
        <taxon>Chelicerata</taxon>
        <taxon>Arachnida</taxon>
        <taxon>Acari</taxon>
        <taxon>Acariformes</taxon>
        <taxon>Trombidiformes</taxon>
        <taxon>Prostigmata</taxon>
        <taxon>Anystina</taxon>
        <taxon>Parasitengona</taxon>
        <taxon>Trombiculoidea</taxon>
        <taxon>Trombiculidae</taxon>
        <taxon>Leptotrombidium</taxon>
    </lineage>
</organism>
<keyword evidence="3" id="KW-0813">Transport</keyword>
<dbReference type="SUPFAM" id="SSF90123">
    <property type="entry name" value="ABC transporter transmembrane region"/>
    <property type="match status" value="1"/>
</dbReference>
<dbReference type="PANTHER" id="PTHR24223:SF456">
    <property type="entry name" value="MULTIDRUG RESISTANCE-ASSOCIATED PROTEIN LETHAL(2)03659"/>
    <property type="match status" value="1"/>
</dbReference>
<dbReference type="EMBL" id="NCKV01036752">
    <property type="protein sequence ID" value="RWS18635.1"/>
    <property type="molecule type" value="Genomic_DNA"/>
</dbReference>
<evidence type="ECO:0000259" key="10">
    <source>
        <dbReference type="PROSITE" id="PS50929"/>
    </source>
</evidence>
<comment type="caution">
    <text evidence="11">The sequence shown here is derived from an EMBL/GenBank/DDBJ whole genome shotgun (WGS) entry which is preliminary data.</text>
</comment>
<evidence type="ECO:0000256" key="1">
    <source>
        <dbReference type="ARBA" id="ARBA00004141"/>
    </source>
</evidence>
<reference evidence="11 12" key="1">
    <citation type="journal article" date="2018" name="Gigascience">
        <title>Genomes of trombidid mites reveal novel predicted allergens and laterally-transferred genes associated with secondary metabolism.</title>
        <authorList>
            <person name="Dong X."/>
            <person name="Chaisiri K."/>
            <person name="Xia D."/>
            <person name="Armstrong S.D."/>
            <person name="Fang Y."/>
            <person name="Donnelly M.J."/>
            <person name="Kadowaki T."/>
            <person name="McGarry J.W."/>
            <person name="Darby A.C."/>
            <person name="Makepeace B.L."/>
        </authorList>
    </citation>
    <scope>NUCLEOTIDE SEQUENCE [LARGE SCALE GENOMIC DNA]</scope>
    <source>
        <strain evidence="11">UoL-UT</strain>
    </source>
</reference>
<evidence type="ECO:0000313" key="12">
    <source>
        <dbReference type="Proteomes" id="UP000288716"/>
    </source>
</evidence>
<comment type="subcellular location">
    <subcellularLocation>
        <location evidence="1">Membrane</location>
        <topology evidence="1">Multi-pass membrane protein</topology>
    </subcellularLocation>
</comment>
<dbReference type="AlphaFoldDB" id="A0A443RTX0"/>
<evidence type="ECO:0000256" key="4">
    <source>
        <dbReference type="ARBA" id="ARBA00022692"/>
    </source>
</evidence>
<keyword evidence="7 9" id="KW-1133">Transmembrane helix</keyword>
<name>A0A443RTX0_9ACAR</name>
<sequence length="111" mass="12883">MSEIINAIKVIKMYAWEKLFEEKIAKIRFDEIKKIKRSLRIKFIIYTFADAMTKFMLFIAIISMLLFGFELNSEIAFVTLSLLNAIRLPITLYFPLAIGSIAENKVTLNRA</sequence>
<evidence type="ECO:0000256" key="6">
    <source>
        <dbReference type="ARBA" id="ARBA00022840"/>
    </source>
</evidence>
<dbReference type="OrthoDB" id="6500128at2759"/>
<keyword evidence="4 9" id="KW-0812">Transmembrane</keyword>
<feature type="transmembrane region" description="Helical" evidence="9">
    <location>
        <begin position="43"/>
        <end position="69"/>
    </location>
</feature>
<dbReference type="InterPro" id="IPR036640">
    <property type="entry name" value="ABC1_TM_sf"/>
</dbReference>
<evidence type="ECO:0000313" key="11">
    <source>
        <dbReference type="EMBL" id="RWS18635.1"/>
    </source>
</evidence>
<dbReference type="InterPro" id="IPR050173">
    <property type="entry name" value="ABC_transporter_C-like"/>
</dbReference>